<reference evidence="2 3" key="1">
    <citation type="journal article" date="2012" name="J. Bacteriol.">
        <title>Complete genome sequence of phototrophic betaproteobacterium Rubrivivax gelatinosus IL144.</title>
        <authorList>
            <person name="Nagashima S."/>
            <person name="Kamimura A."/>
            <person name="Shimizu T."/>
            <person name="Nakamura-isaki S."/>
            <person name="Aono E."/>
            <person name="Sakamoto K."/>
            <person name="Ichikawa N."/>
            <person name="Nakazawa H."/>
            <person name="Sekine M."/>
            <person name="Yamazaki S."/>
            <person name="Fujita N."/>
            <person name="Shimada K."/>
            <person name="Hanada S."/>
            <person name="Nagashima K.V.P."/>
        </authorList>
    </citation>
    <scope>NUCLEOTIDE SEQUENCE [LARGE SCALE GENOMIC DNA]</scope>
    <source>
        <strain evidence="3">NBRC 100245 / IL144</strain>
    </source>
</reference>
<evidence type="ECO:0000256" key="1">
    <source>
        <dbReference type="SAM" id="SignalP"/>
    </source>
</evidence>
<feature type="signal peptide" evidence="1">
    <location>
        <begin position="1"/>
        <end position="22"/>
    </location>
</feature>
<name>I0HQ72_RUBGI</name>
<dbReference type="Proteomes" id="UP000007883">
    <property type="component" value="Chromosome"/>
</dbReference>
<evidence type="ECO:0000313" key="3">
    <source>
        <dbReference type="Proteomes" id="UP000007883"/>
    </source>
</evidence>
<accession>I0HQ72</accession>
<dbReference type="RefSeq" id="WP_014428022.1">
    <property type="nucleotide sequence ID" value="NC_017075.1"/>
</dbReference>
<keyword evidence="1" id="KW-0732">Signal</keyword>
<dbReference type="HOGENOM" id="CLU_2181995_0_0_4"/>
<evidence type="ECO:0000313" key="2">
    <source>
        <dbReference type="EMBL" id="BAL95159.1"/>
    </source>
</evidence>
<gene>
    <name evidence="2" type="ordered locus">RGE_18180</name>
</gene>
<sequence length="109" mass="11247">MINLIRIAAGFFILISTSLAAAAEPIWVKANEKTCDAVCPDGKLPVLLGRIAGNPESYVCSAPATPGVTDDTADRAGFTTVGEKNGCAINEGGNAGRIPTNFSCMCVDK</sequence>
<keyword evidence="3" id="KW-1185">Reference proteome</keyword>
<dbReference type="AlphaFoldDB" id="I0HQ72"/>
<protein>
    <recommendedName>
        <fullName evidence="4">Secreted protein</fullName>
    </recommendedName>
</protein>
<feature type="chain" id="PRO_5003629109" description="Secreted protein" evidence="1">
    <location>
        <begin position="23"/>
        <end position="109"/>
    </location>
</feature>
<proteinExistence type="predicted"/>
<organism evidence="2 3">
    <name type="scientific">Rubrivivax gelatinosus (strain NBRC 100245 / IL144)</name>
    <dbReference type="NCBI Taxonomy" id="983917"/>
    <lineage>
        <taxon>Bacteria</taxon>
        <taxon>Pseudomonadati</taxon>
        <taxon>Pseudomonadota</taxon>
        <taxon>Betaproteobacteria</taxon>
        <taxon>Burkholderiales</taxon>
        <taxon>Sphaerotilaceae</taxon>
        <taxon>Rubrivivax</taxon>
    </lineage>
</organism>
<evidence type="ECO:0008006" key="4">
    <source>
        <dbReference type="Google" id="ProtNLM"/>
    </source>
</evidence>
<dbReference type="EMBL" id="AP012320">
    <property type="protein sequence ID" value="BAL95159.1"/>
    <property type="molecule type" value="Genomic_DNA"/>
</dbReference>
<dbReference type="KEGG" id="rge:RGE_18180"/>